<sequence length="109" mass="12194">MHAHVYNTYRLKSGIMYKIIVEHECTHINNHHLQSGDDKYSVFIGLRGVYISVSDIDGGSPRTVQSPVTTHVFLSAWNDVRALDLVVKTAVVGFIHRHAPIVEGKETVV</sequence>
<dbReference type="Proteomes" id="UP000499080">
    <property type="component" value="Unassembled WGS sequence"/>
</dbReference>
<name>A0A4Y2RWB4_ARAVE</name>
<keyword evidence="2" id="KW-1185">Reference proteome</keyword>
<evidence type="ECO:0000313" key="1">
    <source>
        <dbReference type="EMBL" id="GBN80031.1"/>
    </source>
</evidence>
<accession>A0A4Y2RWB4</accession>
<proteinExistence type="predicted"/>
<evidence type="ECO:0000313" key="2">
    <source>
        <dbReference type="Proteomes" id="UP000499080"/>
    </source>
</evidence>
<organism evidence="1 2">
    <name type="scientific">Araneus ventricosus</name>
    <name type="common">Orbweaver spider</name>
    <name type="synonym">Epeira ventricosa</name>
    <dbReference type="NCBI Taxonomy" id="182803"/>
    <lineage>
        <taxon>Eukaryota</taxon>
        <taxon>Metazoa</taxon>
        <taxon>Ecdysozoa</taxon>
        <taxon>Arthropoda</taxon>
        <taxon>Chelicerata</taxon>
        <taxon>Arachnida</taxon>
        <taxon>Araneae</taxon>
        <taxon>Araneomorphae</taxon>
        <taxon>Entelegynae</taxon>
        <taxon>Araneoidea</taxon>
        <taxon>Araneidae</taxon>
        <taxon>Araneus</taxon>
    </lineage>
</organism>
<protein>
    <submittedName>
        <fullName evidence="1">Uncharacterized protein</fullName>
    </submittedName>
</protein>
<comment type="caution">
    <text evidence="1">The sequence shown here is derived from an EMBL/GenBank/DDBJ whole genome shotgun (WGS) entry which is preliminary data.</text>
</comment>
<gene>
    <name evidence="1" type="ORF">AVEN_268811_1</name>
</gene>
<dbReference type="EMBL" id="BGPR01147986">
    <property type="protein sequence ID" value="GBN80031.1"/>
    <property type="molecule type" value="Genomic_DNA"/>
</dbReference>
<reference evidence="1 2" key="1">
    <citation type="journal article" date="2019" name="Sci. Rep.">
        <title>Orb-weaving spider Araneus ventricosus genome elucidates the spidroin gene catalogue.</title>
        <authorList>
            <person name="Kono N."/>
            <person name="Nakamura H."/>
            <person name="Ohtoshi R."/>
            <person name="Moran D.A.P."/>
            <person name="Shinohara A."/>
            <person name="Yoshida Y."/>
            <person name="Fujiwara M."/>
            <person name="Mori M."/>
            <person name="Tomita M."/>
            <person name="Arakawa K."/>
        </authorList>
    </citation>
    <scope>NUCLEOTIDE SEQUENCE [LARGE SCALE GENOMIC DNA]</scope>
</reference>
<dbReference type="AlphaFoldDB" id="A0A4Y2RWB4"/>